<dbReference type="InterPro" id="IPR004598">
    <property type="entry name" value="TFIIH_p52/Tfb2"/>
</dbReference>
<evidence type="ECO:0000256" key="2">
    <source>
        <dbReference type="SAM" id="MobiDB-lite"/>
    </source>
</evidence>
<feature type="region of interest" description="Disordered" evidence="2">
    <location>
        <begin position="1"/>
        <end position="24"/>
    </location>
</feature>
<gene>
    <name evidence="3" type="ORF">TrVE_jg5554</name>
</gene>
<feature type="compositionally biased region" description="Pro residues" evidence="2">
    <location>
        <begin position="1"/>
        <end position="16"/>
    </location>
</feature>
<dbReference type="EMBL" id="BRXX01000117">
    <property type="protein sequence ID" value="GMH91626.1"/>
    <property type="molecule type" value="Genomic_DNA"/>
</dbReference>
<protein>
    <recommendedName>
        <fullName evidence="1">General transcription factor IIH subunit 4</fullName>
    </recommendedName>
</protein>
<keyword evidence="1" id="KW-0805">Transcription regulation</keyword>
<accession>A0A9W7BJL2</accession>
<comment type="similarity">
    <text evidence="1">Belongs to the TFB2 family.</text>
</comment>
<reference evidence="4" key="1">
    <citation type="journal article" date="2023" name="Commun. Biol.">
        <title>Genome analysis of Parmales, the sister group of diatoms, reveals the evolutionary specialization of diatoms from phago-mixotrophs to photoautotrophs.</title>
        <authorList>
            <person name="Ban H."/>
            <person name="Sato S."/>
            <person name="Yoshikawa S."/>
            <person name="Yamada K."/>
            <person name="Nakamura Y."/>
            <person name="Ichinomiya M."/>
            <person name="Sato N."/>
            <person name="Blanc-Mathieu R."/>
            <person name="Endo H."/>
            <person name="Kuwata A."/>
            <person name="Ogata H."/>
        </authorList>
    </citation>
    <scope>NUCLEOTIDE SEQUENCE [LARGE SCALE GENOMIC DNA]</scope>
    <source>
        <strain evidence="4">NIES 3699</strain>
    </source>
</reference>
<dbReference type="PANTHER" id="PTHR13152:SF0">
    <property type="entry name" value="GENERAL TRANSCRIPTION FACTOR IIH SUBUNIT 4"/>
    <property type="match status" value="1"/>
</dbReference>
<keyword evidence="1" id="KW-0234">DNA repair</keyword>
<dbReference type="GO" id="GO:0003690">
    <property type="term" value="F:double-stranded DNA binding"/>
    <property type="evidence" value="ECO:0007669"/>
    <property type="project" value="TreeGrafter"/>
</dbReference>
<dbReference type="GO" id="GO:0005675">
    <property type="term" value="C:transcription factor TFIIH holo complex"/>
    <property type="evidence" value="ECO:0007669"/>
    <property type="project" value="TreeGrafter"/>
</dbReference>
<evidence type="ECO:0000313" key="4">
    <source>
        <dbReference type="Proteomes" id="UP001165160"/>
    </source>
</evidence>
<keyword evidence="1" id="KW-0227">DNA damage</keyword>
<comment type="subcellular location">
    <subcellularLocation>
        <location evidence="1">Nucleus</location>
    </subcellularLocation>
</comment>
<sequence length="528" mass="59441">MASSPPPPATDLPPTLPASFSASSSPSFLHYLRNLGSKAPKTMAALYSSPSPSTLSPQPPGSFFALTVLTNLLNEIERCVVLRMVALEWTEDSGITERDFNSWFIGSKKDWDWEKLNDLCIISLNPSRSSSWFVKLRSPFHSSLRSALTSTQKHPWSLLPSAQLKPSPTPPPTLNELNAYTQNIWNGILHYLVGTKNTQEPNPTVLRFLRETGLMDVDAKTAGTKREKWEITKKGYDFMLKDVSEQVWSFVFSYLQTLQSTSSIISTLLLLTSLSHCTLSEGYPVSLLTKSHKTLMPKFKDFGLIYYTSGSPKFYPTSIAISLIPGSLSSSCGHLPSPTSVHSLLSLPDQTKNPTLNIIVQTNFTVVAYTSSPLHLSMLLLFCDKDDYMVLPNVLVMKLTRDSVKESFKRGIKCSQILKFLKKHSHPLIADADYRIPENVQSQLHLWEKEEVRIKCSLAFKIYFEEEEKEVERDVAGWAEERGGLIFRGKGGVVVVKYEIAEGAVRFKKRRVREWREEEGGEDDMIVY</sequence>
<name>A0A9W7BJL2_9STRA</name>
<dbReference type="Proteomes" id="UP001165160">
    <property type="component" value="Unassembled WGS sequence"/>
</dbReference>
<dbReference type="Pfam" id="PF03849">
    <property type="entry name" value="Tfb2"/>
    <property type="match status" value="1"/>
</dbReference>
<dbReference type="GO" id="GO:0006289">
    <property type="term" value="P:nucleotide-excision repair"/>
    <property type="evidence" value="ECO:0007669"/>
    <property type="project" value="InterPro"/>
</dbReference>
<organism evidence="3 4">
    <name type="scientific">Triparma verrucosa</name>
    <dbReference type="NCBI Taxonomy" id="1606542"/>
    <lineage>
        <taxon>Eukaryota</taxon>
        <taxon>Sar</taxon>
        <taxon>Stramenopiles</taxon>
        <taxon>Ochrophyta</taxon>
        <taxon>Bolidophyceae</taxon>
        <taxon>Parmales</taxon>
        <taxon>Triparmaceae</taxon>
        <taxon>Triparma</taxon>
    </lineage>
</organism>
<keyword evidence="1" id="KW-0804">Transcription</keyword>
<comment type="caution">
    <text evidence="3">The sequence shown here is derived from an EMBL/GenBank/DDBJ whole genome shotgun (WGS) entry which is preliminary data.</text>
</comment>
<evidence type="ECO:0000313" key="3">
    <source>
        <dbReference type="EMBL" id="GMH91626.1"/>
    </source>
</evidence>
<dbReference type="AlphaFoldDB" id="A0A9W7BJL2"/>
<dbReference type="GO" id="GO:0001671">
    <property type="term" value="F:ATPase activator activity"/>
    <property type="evidence" value="ECO:0007669"/>
    <property type="project" value="InterPro"/>
</dbReference>
<evidence type="ECO:0000256" key="1">
    <source>
        <dbReference type="RuleBase" id="RU364024"/>
    </source>
</evidence>
<comment type="function">
    <text evidence="1">Component of the general transcription and DNA repair factor IIH (TFIIH) core complex which is involved in general and transcription-coupled nucleotide excision repair (NER) of damaged DNA.</text>
</comment>
<proteinExistence type="inferred from homology"/>
<keyword evidence="1" id="KW-0539">Nucleus</keyword>
<dbReference type="GO" id="GO:0000439">
    <property type="term" value="C:transcription factor TFIIH core complex"/>
    <property type="evidence" value="ECO:0007669"/>
    <property type="project" value="InterPro"/>
</dbReference>
<keyword evidence="4" id="KW-1185">Reference proteome</keyword>
<dbReference type="PANTHER" id="PTHR13152">
    <property type="entry name" value="TFIIH, POLYPEPTIDE 4"/>
    <property type="match status" value="1"/>
</dbReference>